<dbReference type="GO" id="GO:0032221">
    <property type="term" value="C:Rpd3S complex"/>
    <property type="evidence" value="ECO:0007669"/>
    <property type="project" value="TreeGrafter"/>
</dbReference>
<feature type="region of interest" description="Disordered" evidence="5">
    <location>
        <begin position="594"/>
        <end position="657"/>
    </location>
</feature>
<feature type="compositionally biased region" description="Low complexity" evidence="5">
    <location>
        <begin position="11"/>
        <end position="27"/>
    </location>
</feature>
<evidence type="ECO:0000256" key="2">
    <source>
        <dbReference type="ARBA" id="ARBA00022771"/>
    </source>
</evidence>
<dbReference type="InterPro" id="IPR019786">
    <property type="entry name" value="Zinc_finger_PHD-type_CS"/>
</dbReference>
<dbReference type="InterPro" id="IPR001965">
    <property type="entry name" value="Znf_PHD"/>
</dbReference>
<keyword evidence="2 4" id="KW-0863">Zinc-finger</keyword>
<keyword evidence="1" id="KW-0479">Metal-binding</keyword>
<dbReference type="Proteomes" id="UP001295740">
    <property type="component" value="Unassembled WGS sequence"/>
</dbReference>
<dbReference type="SMART" id="SM00249">
    <property type="entry name" value="PHD"/>
    <property type="match status" value="2"/>
</dbReference>
<dbReference type="Gene3D" id="2.30.30.1150">
    <property type="match status" value="1"/>
</dbReference>
<dbReference type="CDD" id="cd15534">
    <property type="entry name" value="PHD2_PHF12_Rco1"/>
    <property type="match status" value="1"/>
</dbReference>
<comment type="caution">
    <text evidence="7">The sequence shown here is derived from an EMBL/GenBank/DDBJ whole genome shotgun (WGS) entry which is preliminary data.</text>
</comment>
<keyword evidence="8" id="KW-1185">Reference proteome</keyword>
<evidence type="ECO:0000256" key="5">
    <source>
        <dbReference type="SAM" id="MobiDB-lite"/>
    </source>
</evidence>
<dbReference type="InterPro" id="IPR011011">
    <property type="entry name" value="Znf_FYVE_PHD"/>
</dbReference>
<dbReference type="PROSITE" id="PS01359">
    <property type="entry name" value="ZF_PHD_1"/>
    <property type="match status" value="1"/>
</dbReference>
<feature type="compositionally biased region" description="Low complexity" evidence="5">
    <location>
        <begin position="204"/>
        <end position="213"/>
    </location>
</feature>
<feature type="compositionally biased region" description="Low complexity" evidence="5">
    <location>
        <begin position="561"/>
        <end position="573"/>
    </location>
</feature>
<dbReference type="PROSITE" id="PS50016">
    <property type="entry name" value="ZF_PHD_2"/>
    <property type="match status" value="1"/>
</dbReference>
<feature type="region of interest" description="Disordered" evidence="5">
    <location>
        <begin position="89"/>
        <end position="114"/>
    </location>
</feature>
<feature type="compositionally biased region" description="Polar residues" evidence="5">
    <location>
        <begin position="28"/>
        <end position="37"/>
    </location>
</feature>
<proteinExistence type="predicted"/>
<evidence type="ECO:0000313" key="7">
    <source>
        <dbReference type="EMBL" id="CAJ2510138.1"/>
    </source>
</evidence>
<dbReference type="PANTHER" id="PTHR47636:SF1">
    <property type="entry name" value="TRANSCRIPTIONAL REGULATORY PROTEIN RCO1"/>
    <property type="match status" value="1"/>
</dbReference>
<keyword evidence="3" id="KW-0862">Zinc</keyword>
<feature type="compositionally biased region" description="Basic residues" evidence="5">
    <location>
        <begin position="802"/>
        <end position="821"/>
    </location>
</feature>
<name>A0AAI8VT26_9PEZI</name>
<feature type="compositionally biased region" description="Basic and acidic residues" evidence="5">
    <location>
        <begin position="1241"/>
        <end position="1258"/>
    </location>
</feature>
<feature type="compositionally biased region" description="Polar residues" evidence="5">
    <location>
        <begin position="788"/>
        <end position="801"/>
    </location>
</feature>
<dbReference type="GO" id="GO:0008270">
    <property type="term" value="F:zinc ion binding"/>
    <property type="evidence" value="ECO:0007669"/>
    <property type="project" value="UniProtKB-KW"/>
</dbReference>
<dbReference type="SUPFAM" id="SSF57903">
    <property type="entry name" value="FYVE/PHD zinc finger"/>
    <property type="match status" value="2"/>
</dbReference>
<dbReference type="InterPro" id="IPR013083">
    <property type="entry name" value="Znf_RING/FYVE/PHD"/>
</dbReference>
<accession>A0AAI8VT26</accession>
<feature type="region of interest" description="Disordered" evidence="5">
    <location>
        <begin position="732"/>
        <end position="844"/>
    </location>
</feature>
<feature type="compositionally biased region" description="Low complexity" evidence="5">
    <location>
        <begin position="475"/>
        <end position="487"/>
    </location>
</feature>
<dbReference type="PANTHER" id="PTHR47636">
    <property type="entry name" value="TRANSCRIPTIONAL REGULATORY PROTEIN RCO1"/>
    <property type="match status" value="1"/>
</dbReference>
<organism evidence="7 8">
    <name type="scientific">Anthostomella pinea</name>
    <dbReference type="NCBI Taxonomy" id="933095"/>
    <lineage>
        <taxon>Eukaryota</taxon>
        <taxon>Fungi</taxon>
        <taxon>Dikarya</taxon>
        <taxon>Ascomycota</taxon>
        <taxon>Pezizomycotina</taxon>
        <taxon>Sordariomycetes</taxon>
        <taxon>Xylariomycetidae</taxon>
        <taxon>Xylariales</taxon>
        <taxon>Xylariaceae</taxon>
        <taxon>Anthostomella</taxon>
    </lineage>
</organism>
<feature type="region of interest" description="Disordered" evidence="5">
    <location>
        <begin position="946"/>
        <end position="970"/>
    </location>
</feature>
<evidence type="ECO:0000256" key="3">
    <source>
        <dbReference type="ARBA" id="ARBA00022833"/>
    </source>
</evidence>
<reference evidence="7" key="1">
    <citation type="submission" date="2023-10" db="EMBL/GenBank/DDBJ databases">
        <authorList>
            <person name="Hackl T."/>
        </authorList>
    </citation>
    <scope>NUCLEOTIDE SEQUENCE</scope>
</reference>
<protein>
    <submittedName>
        <fullName evidence="7">Uu.00g060380.m01.CDS01</fullName>
    </submittedName>
</protein>
<feature type="compositionally biased region" description="Polar residues" evidence="5">
    <location>
        <begin position="632"/>
        <end position="645"/>
    </location>
</feature>
<dbReference type="Pfam" id="PF00628">
    <property type="entry name" value="PHD"/>
    <property type="match status" value="1"/>
</dbReference>
<dbReference type="InterPro" id="IPR052819">
    <property type="entry name" value="Chromatin_regulatory_protein"/>
</dbReference>
<feature type="compositionally biased region" description="Polar residues" evidence="5">
    <location>
        <begin position="139"/>
        <end position="152"/>
    </location>
</feature>
<dbReference type="InterPro" id="IPR019787">
    <property type="entry name" value="Znf_PHD-finger"/>
</dbReference>
<feature type="compositionally biased region" description="Low complexity" evidence="5">
    <location>
        <begin position="750"/>
        <end position="759"/>
    </location>
</feature>
<evidence type="ECO:0000259" key="6">
    <source>
        <dbReference type="PROSITE" id="PS50016"/>
    </source>
</evidence>
<feature type="compositionally biased region" description="Basic residues" evidence="5">
    <location>
        <begin position="183"/>
        <end position="194"/>
    </location>
</feature>
<sequence length="1269" mass="136254">MSSTNPKANSRSRFSSPIHLSSSPSSHNRGTAATDGQRSFMRTWLEPPVQNKASFQADGLVRGGVVENMAPLGTLPKVLKKQAAAAASAAIGGGGAANGAGAGAGAGAAESLPASSGVKRIVLKKPTATAAATPPESVPMSTTELPEATTASAAADVPLSPLSRPFSNSILDNGEDEEYVPKKTTHSKARRHSSHNNTIVPNNTGTPTSTRRTVSSRRKSARPSPAPIQAPMPPAPFQAPPSTRTRAPTDKDLVDKVIEFAVDEALRHYRYPTAYALRQLYDDYSSDPSFVLMIEDVFKQEADVETLEEFSRLLYDKKKEGKKEDKGCHYFVPPPTGTHFTPPKPKPAPYGELLKMDLDTPLKPLKSLAGAIDLDGHVSKKIKTDAGDVHALPNRDASAITDANTYAVLPVPVQVADAEMADAAPVAAPVAEATAGPNAQAIAQATVEATAQVTAKAAAKMTATPTPTPTPTPAPTSTHTHTPVTNGNGSGHGNENGVEVGTHGRVRVASHKSSPHRSPQKTQKTHKSHKSHKSHVSHKGAHKSPRKSHHKSPRKKHRRSGSMSSTSSGLSSLPDGIDDDYESFMERVDDDLGVSRPLASEPNEPNEGQIPAVSAQPISGPQKKSAAKRKNVSPSPASARNTPSQHRPDRPSRDSSMPAAIIANGASHPPATESAASLKFNSRFGQLPDSTSIARRKLEKRYENSRITKEASGESFVRDPPEVDELEELPEDAPFLSLPPPPPEHIRSSRQAALTGRAARAAKRHHDDLDDSISPTTSSFRADLEPLSTRNSRAATPSNLRSTKKPRTGLRVKTSPMKKKGTSAGIPRSNNNERPSPVGFGGPGNQYNDANKLCQDLNDDTCFSCSGSGELVLCDGCSYSFHFLCIDPPMDPGDIPNEWYCNECNSRYYPPPGAEHRGVFGSLETNLDRNNPRAFRLPEDIRDHFEGVKTGPEGEYEEITTTSTKPKTNKKNLEEPYDFYKVKNNDGPVLCHICHKGSSGNRAIIPCSVCKLHWHLECLDPPLALPPVLRTWRCPCHVEEMLSSIPARLAPAHRYRKIKNAPVIEQSYSRGMANNGWIEIEEDDDDDESPHVWREQESFGRVFRVSAKGIKEDFISRVRQNQAKAQARAGATNPASAVAPRVRSLEEQQAALNLSLLSQSGGGGDGVQPLIDAMLSEASPAVRSMIARGDAQNMVSGDLSKADNAALEAMMAQVDIVKQRIATILEGRGATFPHGASNVGSHDDSMSSQHTVDDETRAHVVSGSAMQLD</sequence>
<dbReference type="Gene3D" id="3.30.40.10">
    <property type="entry name" value="Zinc/RING finger domain, C3HC4 (zinc finger)"/>
    <property type="match status" value="1"/>
</dbReference>
<dbReference type="EMBL" id="CAUWAG010000013">
    <property type="protein sequence ID" value="CAJ2510138.1"/>
    <property type="molecule type" value="Genomic_DNA"/>
</dbReference>
<feature type="region of interest" description="Disordered" evidence="5">
    <location>
        <begin position="127"/>
        <end position="248"/>
    </location>
</feature>
<feature type="domain" description="PHD-type" evidence="6">
    <location>
        <begin position="859"/>
        <end position="907"/>
    </location>
</feature>
<feature type="region of interest" description="Disordered" evidence="5">
    <location>
        <begin position="1"/>
        <end position="40"/>
    </location>
</feature>
<evidence type="ECO:0000313" key="8">
    <source>
        <dbReference type="Proteomes" id="UP001295740"/>
    </source>
</evidence>
<feature type="compositionally biased region" description="Gly residues" evidence="5">
    <location>
        <begin position="91"/>
        <end position="106"/>
    </location>
</feature>
<feature type="region of interest" description="Disordered" evidence="5">
    <location>
        <begin position="1233"/>
        <end position="1269"/>
    </location>
</feature>
<evidence type="ECO:0000256" key="4">
    <source>
        <dbReference type="PROSITE-ProRule" id="PRU00146"/>
    </source>
</evidence>
<feature type="region of interest" description="Disordered" evidence="5">
    <location>
        <begin position="458"/>
        <end position="580"/>
    </location>
</feature>
<feature type="compositionally biased region" description="Pro residues" evidence="5">
    <location>
        <begin position="224"/>
        <end position="239"/>
    </location>
</feature>
<dbReference type="GO" id="GO:0006357">
    <property type="term" value="P:regulation of transcription by RNA polymerase II"/>
    <property type="evidence" value="ECO:0007669"/>
    <property type="project" value="TreeGrafter"/>
</dbReference>
<dbReference type="AlphaFoldDB" id="A0AAI8VT26"/>
<gene>
    <name evidence="7" type="ORF">KHLLAP_LOCUS10606</name>
</gene>
<feature type="compositionally biased region" description="Basic residues" evidence="5">
    <location>
        <begin position="504"/>
        <end position="560"/>
    </location>
</feature>
<evidence type="ECO:0000256" key="1">
    <source>
        <dbReference type="ARBA" id="ARBA00022723"/>
    </source>
</evidence>